<evidence type="ECO:0000313" key="2">
    <source>
        <dbReference type="EMBL" id="MDA5110320.1"/>
    </source>
</evidence>
<feature type="region of interest" description="Disordered" evidence="1">
    <location>
        <begin position="151"/>
        <end position="200"/>
    </location>
</feature>
<dbReference type="Proteomes" id="UP001151071">
    <property type="component" value="Unassembled WGS sequence"/>
</dbReference>
<evidence type="ECO:0000313" key="3">
    <source>
        <dbReference type="Proteomes" id="UP001151071"/>
    </source>
</evidence>
<keyword evidence="3" id="KW-1185">Reference proteome</keyword>
<evidence type="ECO:0000256" key="1">
    <source>
        <dbReference type="SAM" id="MobiDB-lite"/>
    </source>
</evidence>
<dbReference type="AlphaFoldDB" id="A0A9X3TUA4"/>
<comment type="caution">
    <text evidence="2">The sequence shown here is derived from an EMBL/GenBank/DDBJ whole genome shotgun (WGS) entry which is preliminary data.</text>
</comment>
<accession>A0A9X3TUA4</accession>
<dbReference type="EMBL" id="JAPYYP010000029">
    <property type="protein sequence ID" value="MDA5110320.1"/>
    <property type="molecule type" value="Genomic_DNA"/>
</dbReference>
<dbReference type="RefSeq" id="WP_035300419.1">
    <property type="nucleotide sequence ID" value="NZ_JAPYYP010000029.1"/>
</dbReference>
<sequence>MIRLQGKYRLTFPVTPGEITFRGYGNDIETQTNIRLIARHRLSVRRPRALSFEFWLPGDIHSPFVEVEGYQGPRAWLQGLERISHQEVLVTIDELDLAWNVLIGPVDGHFSGKHADFRGSIELPLFEKTGFVTYSNTRELLKAPVMAVKPTKQRANTTGKTAPKQVRQQKFAMTEAQKVQQHANKARIEEKLRRSSGPQP</sequence>
<organism evidence="2 3">
    <name type="scientific">Brevibacillus thermoruber</name>
    <dbReference type="NCBI Taxonomy" id="33942"/>
    <lineage>
        <taxon>Bacteria</taxon>
        <taxon>Bacillati</taxon>
        <taxon>Bacillota</taxon>
        <taxon>Bacilli</taxon>
        <taxon>Bacillales</taxon>
        <taxon>Paenibacillaceae</taxon>
        <taxon>Brevibacillus</taxon>
    </lineage>
</organism>
<protein>
    <submittedName>
        <fullName evidence="2">Uncharacterized protein</fullName>
    </submittedName>
</protein>
<name>A0A9X3TUA4_9BACL</name>
<reference evidence="2" key="1">
    <citation type="submission" date="2022-12" db="EMBL/GenBank/DDBJ databases">
        <title>Draft genome sequence of the thermophilic strain Brevibacillus thermoruber HT42, isolated from Los Humeros, Puebla, Mexico, with biotechnological potential.</title>
        <authorList>
            <person name="Lara Sanchez J."/>
            <person name="Solis Palacios R."/>
            <person name="Bustos Baena A.S."/>
            <person name="Ruz Baez A.E."/>
            <person name="Espinosa Luna G."/>
            <person name="Oliart Ros R.M."/>
        </authorList>
    </citation>
    <scope>NUCLEOTIDE SEQUENCE</scope>
    <source>
        <strain evidence="2">HT42</strain>
    </source>
</reference>
<proteinExistence type="predicted"/>
<gene>
    <name evidence="2" type="ORF">O3V59_18325</name>
</gene>